<dbReference type="InterPro" id="IPR000639">
    <property type="entry name" value="Epox_hydrolase-like"/>
</dbReference>
<dbReference type="RefSeq" id="WP_086784298.1">
    <property type="nucleotide sequence ID" value="NZ_JAGIOO010000001.1"/>
</dbReference>
<sequence>MTTTITGHGGTRLRLRAAGPVGAPALVLVHGWAQDGMVWRRLLADPGLTERYRVLAPDLRGHGGSEAPEDGYDDPGVWAGDLAAVLAEAGGPAVVLGWSYGGLVIADYLRVHTDAALAGIVLVGAITEIGRDRQGGATGPVMRNALRAALDPDDEVARPALREFLTGATSTPLPADELDRQLGTALATPARVRKAVFRRDIGSADVLAAVRVPVLVLHGDSDEVVLPAAGRYAADSVPGAAASWYPGCGHAPFLERPEDFDIEIAHFLTRCHAERGRLGG</sequence>
<dbReference type="EMBL" id="JAGIOO010000001">
    <property type="protein sequence ID" value="MBP2475975.1"/>
    <property type="molecule type" value="Genomic_DNA"/>
</dbReference>
<name>A0ABS5AJW6_9PSEU</name>
<evidence type="ECO:0000259" key="2">
    <source>
        <dbReference type="Pfam" id="PF12697"/>
    </source>
</evidence>
<dbReference type="Pfam" id="PF12697">
    <property type="entry name" value="Abhydrolase_6"/>
    <property type="match status" value="1"/>
</dbReference>
<comment type="caution">
    <text evidence="3">The sequence shown here is derived from an EMBL/GenBank/DDBJ whole genome shotgun (WGS) entry which is preliminary data.</text>
</comment>
<keyword evidence="4" id="KW-1185">Reference proteome</keyword>
<feature type="domain" description="AB hydrolase-1" evidence="2">
    <location>
        <begin position="26"/>
        <end position="260"/>
    </location>
</feature>
<dbReference type="InterPro" id="IPR029058">
    <property type="entry name" value="AB_hydrolase_fold"/>
</dbReference>
<dbReference type="PANTHER" id="PTHR43798">
    <property type="entry name" value="MONOACYLGLYCEROL LIPASE"/>
    <property type="match status" value="1"/>
</dbReference>
<gene>
    <name evidence="3" type="ORF">JOF53_004847</name>
</gene>
<evidence type="ECO:0000313" key="3">
    <source>
        <dbReference type="EMBL" id="MBP2475975.1"/>
    </source>
</evidence>
<proteinExistence type="predicted"/>
<protein>
    <submittedName>
        <fullName evidence="3">Pimeloyl-ACP methyl ester carboxylesterase</fullName>
    </submittedName>
</protein>
<dbReference type="PRINTS" id="PR00111">
    <property type="entry name" value="ABHYDROLASE"/>
</dbReference>
<dbReference type="Gene3D" id="3.40.50.1820">
    <property type="entry name" value="alpha/beta hydrolase"/>
    <property type="match status" value="1"/>
</dbReference>
<dbReference type="Proteomes" id="UP001519363">
    <property type="component" value="Unassembled WGS sequence"/>
</dbReference>
<dbReference type="SUPFAM" id="SSF53474">
    <property type="entry name" value="alpha/beta-Hydrolases"/>
    <property type="match status" value="1"/>
</dbReference>
<reference evidence="3 4" key="1">
    <citation type="submission" date="2021-03" db="EMBL/GenBank/DDBJ databases">
        <title>Sequencing the genomes of 1000 actinobacteria strains.</title>
        <authorList>
            <person name="Klenk H.-P."/>
        </authorList>
    </citation>
    <scope>NUCLEOTIDE SEQUENCE [LARGE SCALE GENOMIC DNA]</scope>
    <source>
        <strain evidence="3 4">DSM 44580</strain>
    </source>
</reference>
<evidence type="ECO:0000256" key="1">
    <source>
        <dbReference type="ARBA" id="ARBA00022801"/>
    </source>
</evidence>
<evidence type="ECO:0000313" key="4">
    <source>
        <dbReference type="Proteomes" id="UP001519363"/>
    </source>
</evidence>
<dbReference type="InterPro" id="IPR050266">
    <property type="entry name" value="AB_hydrolase_sf"/>
</dbReference>
<dbReference type="PANTHER" id="PTHR43798:SF31">
    <property type="entry name" value="AB HYDROLASE SUPERFAMILY PROTEIN YCLE"/>
    <property type="match status" value="1"/>
</dbReference>
<dbReference type="PRINTS" id="PR00412">
    <property type="entry name" value="EPOXHYDRLASE"/>
</dbReference>
<dbReference type="InterPro" id="IPR000073">
    <property type="entry name" value="AB_hydrolase_1"/>
</dbReference>
<accession>A0ABS5AJW6</accession>
<organism evidence="3 4">
    <name type="scientific">Crossiella equi</name>
    <dbReference type="NCBI Taxonomy" id="130796"/>
    <lineage>
        <taxon>Bacteria</taxon>
        <taxon>Bacillati</taxon>
        <taxon>Actinomycetota</taxon>
        <taxon>Actinomycetes</taxon>
        <taxon>Pseudonocardiales</taxon>
        <taxon>Pseudonocardiaceae</taxon>
        <taxon>Crossiella</taxon>
    </lineage>
</organism>
<keyword evidence="1" id="KW-0378">Hydrolase</keyword>